<dbReference type="AlphaFoldDB" id="A0A7G6E881"/>
<dbReference type="KEGG" id="tfr:BR63_04055"/>
<dbReference type="OrthoDB" id="2084241at2"/>
<gene>
    <name evidence="1" type="ORF">BR63_04055</name>
</gene>
<sequence length="59" mass="6737">MHFVCDEVGIDADQFIDGLAQNKSDTEMAREFGVPEGTIRHLRERFYKVESITGNYGQD</sequence>
<protein>
    <submittedName>
        <fullName evidence="1">Helix-turn-helix domain-containing protein</fullName>
    </submittedName>
</protein>
<proteinExistence type="predicted"/>
<keyword evidence="2" id="KW-1185">Reference proteome</keyword>
<dbReference type="Proteomes" id="UP000515847">
    <property type="component" value="Chromosome"/>
</dbReference>
<name>A0A7G6E881_THEFR</name>
<organism evidence="1 2">
    <name type="scientific">Thermanaerosceptrum fracticalcis</name>
    <dbReference type="NCBI Taxonomy" id="1712410"/>
    <lineage>
        <taxon>Bacteria</taxon>
        <taxon>Bacillati</taxon>
        <taxon>Bacillota</taxon>
        <taxon>Clostridia</taxon>
        <taxon>Eubacteriales</taxon>
        <taxon>Peptococcaceae</taxon>
        <taxon>Thermanaerosceptrum</taxon>
    </lineage>
</organism>
<evidence type="ECO:0000313" key="1">
    <source>
        <dbReference type="EMBL" id="QNB48285.1"/>
    </source>
</evidence>
<accession>A0A7G6E881</accession>
<reference evidence="1 2" key="1">
    <citation type="journal article" date="2019" name="Front. Microbiol.">
        <title>Thermoanaerosceptrum fracticalcis gen. nov. sp. nov., a Novel Fumarate-Fermenting Microorganism From a Deep Fractured Carbonate Aquifer of the US Great Basin.</title>
        <authorList>
            <person name="Hamilton-Brehm S.D."/>
            <person name="Stewart L.E."/>
            <person name="Zavarin M."/>
            <person name="Caldwell M."/>
            <person name="Lawson P.A."/>
            <person name="Onstott T.C."/>
            <person name="Grzymski J."/>
            <person name="Neveux I."/>
            <person name="Lollar B.S."/>
            <person name="Russell C.E."/>
            <person name="Moser D.P."/>
        </authorList>
    </citation>
    <scope>NUCLEOTIDE SEQUENCE [LARGE SCALE GENOMIC DNA]</scope>
    <source>
        <strain evidence="1 2">DRI-13</strain>
    </source>
</reference>
<evidence type="ECO:0000313" key="2">
    <source>
        <dbReference type="Proteomes" id="UP000515847"/>
    </source>
</evidence>
<dbReference type="EMBL" id="CP045798">
    <property type="protein sequence ID" value="QNB48285.1"/>
    <property type="molecule type" value="Genomic_DNA"/>
</dbReference>